<evidence type="ECO:0000256" key="3">
    <source>
        <dbReference type="ARBA" id="ARBA00022475"/>
    </source>
</evidence>
<reference evidence="11 13" key="1">
    <citation type="submission" date="2019-03" db="EMBL/GenBank/DDBJ databases">
        <title>Genomic Encyclopedia of Type Strains, Phase IV (KMG-IV): sequencing the most valuable type-strain genomes for metagenomic binning, comparative biology and taxonomic classification.</title>
        <authorList>
            <person name="Goeker M."/>
        </authorList>
    </citation>
    <scope>NUCLEOTIDE SEQUENCE [LARGE SCALE GENOMIC DNA]</scope>
    <source>
        <strain evidence="11 13">DSM 28140</strain>
    </source>
</reference>
<dbReference type="Pfam" id="PF00005">
    <property type="entry name" value="ABC_tran"/>
    <property type="match status" value="2"/>
</dbReference>
<keyword evidence="2" id="KW-0813">Transport</keyword>
<dbReference type="PROSITE" id="PS00211">
    <property type="entry name" value="ABC_TRANSPORTER_1"/>
    <property type="match status" value="1"/>
</dbReference>
<dbReference type="CDD" id="cd03216">
    <property type="entry name" value="ABC_Carb_Monos_I"/>
    <property type="match status" value="1"/>
</dbReference>
<evidence type="ECO:0000256" key="1">
    <source>
        <dbReference type="ARBA" id="ARBA00004202"/>
    </source>
</evidence>
<proteinExistence type="predicted"/>
<evidence type="ECO:0000256" key="8">
    <source>
        <dbReference type="ARBA" id="ARBA00022967"/>
    </source>
</evidence>
<comment type="caution">
    <text evidence="11">The sequence shown here is derived from an EMBL/GenBank/DDBJ whole genome shotgun (WGS) entry which is preliminary data.</text>
</comment>
<dbReference type="AlphaFoldDB" id="A0A4R3Y3C9"/>
<keyword evidence="5" id="KW-0677">Repeat</keyword>
<keyword evidence="9" id="KW-0472">Membrane</keyword>
<dbReference type="GO" id="GO:0005886">
    <property type="term" value="C:plasma membrane"/>
    <property type="evidence" value="ECO:0007669"/>
    <property type="project" value="UniProtKB-SubCell"/>
</dbReference>
<feature type="domain" description="ABC transporter" evidence="10">
    <location>
        <begin position="9"/>
        <end position="244"/>
    </location>
</feature>
<keyword evidence="6" id="KW-0547">Nucleotide-binding</keyword>
<dbReference type="InterPro" id="IPR003593">
    <property type="entry name" value="AAA+_ATPase"/>
</dbReference>
<dbReference type="Proteomes" id="UP000294619">
    <property type="component" value="Unassembled WGS sequence"/>
</dbReference>
<dbReference type="SUPFAM" id="SSF52540">
    <property type="entry name" value="P-loop containing nucleoside triphosphate hydrolases"/>
    <property type="match status" value="2"/>
</dbReference>
<evidence type="ECO:0000256" key="5">
    <source>
        <dbReference type="ARBA" id="ARBA00022737"/>
    </source>
</evidence>
<name>A0A4R3Y3C9_9PAST</name>
<comment type="subcellular location">
    <subcellularLocation>
        <location evidence="1">Cell membrane</location>
        <topology evidence="1">Peripheral membrane protein</topology>
    </subcellularLocation>
</comment>
<dbReference type="CDD" id="cd03215">
    <property type="entry name" value="ABC_Carb_Monos_II"/>
    <property type="match status" value="1"/>
</dbReference>
<evidence type="ECO:0000313" key="13">
    <source>
        <dbReference type="Proteomes" id="UP000294619"/>
    </source>
</evidence>
<feature type="domain" description="ABC transporter" evidence="10">
    <location>
        <begin position="259"/>
        <end position="502"/>
    </location>
</feature>
<evidence type="ECO:0000313" key="12">
    <source>
        <dbReference type="EMBL" id="TNG92915.1"/>
    </source>
</evidence>
<evidence type="ECO:0000259" key="10">
    <source>
        <dbReference type="PROSITE" id="PS50893"/>
    </source>
</evidence>
<dbReference type="Gene3D" id="3.40.50.300">
    <property type="entry name" value="P-loop containing nucleotide triphosphate hydrolases"/>
    <property type="match status" value="2"/>
</dbReference>
<keyword evidence="8" id="KW-1278">Translocase</keyword>
<evidence type="ECO:0000256" key="2">
    <source>
        <dbReference type="ARBA" id="ARBA00022448"/>
    </source>
</evidence>
<gene>
    <name evidence="11" type="ORF">EDC16_11115</name>
    <name evidence="12" type="ORF">FHQ21_03025</name>
</gene>
<dbReference type="PANTHER" id="PTHR43790">
    <property type="entry name" value="CARBOHYDRATE TRANSPORT ATP-BINDING PROTEIN MG119-RELATED"/>
    <property type="match status" value="1"/>
</dbReference>
<keyword evidence="7 11" id="KW-0067">ATP-binding</keyword>
<dbReference type="PROSITE" id="PS50893">
    <property type="entry name" value="ABC_TRANSPORTER_2"/>
    <property type="match status" value="2"/>
</dbReference>
<dbReference type="EMBL" id="VDGV01000017">
    <property type="protein sequence ID" value="TNG92915.1"/>
    <property type="molecule type" value="Genomic_DNA"/>
</dbReference>
<evidence type="ECO:0000256" key="4">
    <source>
        <dbReference type="ARBA" id="ARBA00022597"/>
    </source>
</evidence>
<evidence type="ECO:0000256" key="9">
    <source>
        <dbReference type="ARBA" id="ARBA00023136"/>
    </source>
</evidence>
<organism evidence="11 13">
    <name type="scientific">Testudinibacter aquarius</name>
    <dbReference type="NCBI Taxonomy" id="1524974"/>
    <lineage>
        <taxon>Bacteria</taxon>
        <taxon>Pseudomonadati</taxon>
        <taxon>Pseudomonadota</taxon>
        <taxon>Gammaproteobacteria</taxon>
        <taxon>Pasteurellales</taxon>
        <taxon>Pasteurellaceae</taxon>
        <taxon>Testudinibacter</taxon>
    </lineage>
</organism>
<evidence type="ECO:0000256" key="6">
    <source>
        <dbReference type="ARBA" id="ARBA00022741"/>
    </source>
</evidence>
<keyword evidence="4" id="KW-0762">Sugar transport</keyword>
<dbReference type="InterPro" id="IPR003439">
    <property type="entry name" value="ABC_transporter-like_ATP-bd"/>
</dbReference>
<dbReference type="RefSeq" id="WP_132967832.1">
    <property type="nucleotide sequence ID" value="NZ_LEKL01000018.1"/>
</dbReference>
<dbReference type="InterPro" id="IPR017871">
    <property type="entry name" value="ABC_transporter-like_CS"/>
</dbReference>
<keyword evidence="14" id="KW-1185">Reference proteome</keyword>
<dbReference type="InterPro" id="IPR050107">
    <property type="entry name" value="ABC_carbohydrate_import_ATPase"/>
</dbReference>
<sequence length="502" mass="54647">MVQKNNVILTLNGINKSFGAFKALKDMRLTIMRGRVHTLLGENGAGKSTLMKILTGVYSADSGEMSLNGEKYSPSFPQDAVAAGLSIVFQELSLVNNLTVAQNIYANHEPSRFGFINDRKIEKQATTLIRSLGLPINAATKVGDLSIAQRQLVEIAKALSRNADIVILDEPTSSLSDSEAEILFSIIEKLTTDGKAIIYISHRMEEIMRLSDDITIMRDGEYIQTLAKTETTIDQLIALMVGRRMDQIYPPKLSVKFIPTNENILEVSHLSVAGKVNDVNFQVKAGEILGFFGLVGAGRSDVMKALFGMLPHSGEIKLHNKSIPIKNASIAINHGIGFVTENRKEEGLVLLASLRHNITMAALPHFTTTGGLMNMSKEKKQTDKAIEQLAIRAYSGEIAANTLSGGNQQKVVLAKWLATKPKILILDEPTRGVDVGAKFEIYSIIRELSANGTAILLVSSELPELLGLSDRIIVMAGKSIQATANTTELNPQRIMAAATRQL</sequence>
<dbReference type="GO" id="GO:0005524">
    <property type="term" value="F:ATP binding"/>
    <property type="evidence" value="ECO:0007669"/>
    <property type="project" value="UniProtKB-KW"/>
</dbReference>
<dbReference type="EMBL" id="SMCP01000011">
    <property type="protein sequence ID" value="TCV84603.1"/>
    <property type="molecule type" value="Genomic_DNA"/>
</dbReference>
<accession>A0A4R3Y3C9</accession>
<evidence type="ECO:0000256" key="7">
    <source>
        <dbReference type="ARBA" id="ARBA00022840"/>
    </source>
</evidence>
<dbReference type="InterPro" id="IPR027417">
    <property type="entry name" value="P-loop_NTPase"/>
</dbReference>
<dbReference type="GO" id="GO:0016887">
    <property type="term" value="F:ATP hydrolysis activity"/>
    <property type="evidence" value="ECO:0007669"/>
    <property type="project" value="InterPro"/>
</dbReference>
<keyword evidence="3" id="KW-1003">Cell membrane</keyword>
<protein>
    <submittedName>
        <fullName evidence="11">Monosaccharide ABC transporter ATP-binding protein (CUT2 family)</fullName>
    </submittedName>
    <submittedName>
        <fullName evidence="12">Sugar ABC transporter ATP-binding protein</fullName>
    </submittedName>
</protein>
<evidence type="ECO:0000313" key="11">
    <source>
        <dbReference type="EMBL" id="TCV84603.1"/>
    </source>
</evidence>
<dbReference type="SMART" id="SM00382">
    <property type="entry name" value="AAA"/>
    <property type="match status" value="2"/>
</dbReference>
<dbReference type="Proteomes" id="UP000305526">
    <property type="component" value="Unassembled WGS sequence"/>
</dbReference>
<dbReference type="FunFam" id="3.40.50.300:FF:000127">
    <property type="entry name" value="Ribose import ATP-binding protein RbsA"/>
    <property type="match status" value="1"/>
</dbReference>
<reference evidence="12 14" key="2">
    <citation type="submission" date="2019-05" db="EMBL/GenBank/DDBJ databases">
        <title>Pasteurellaceae isolates from reptiles.</title>
        <authorList>
            <person name="Bojesen A.M."/>
            <person name="Lund E."/>
        </authorList>
    </citation>
    <scope>NUCLEOTIDE SEQUENCE [LARGE SCALE GENOMIC DNA]</scope>
    <source>
        <strain evidence="12 14">ELNT2x</strain>
    </source>
</reference>
<dbReference type="PANTHER" id="PTHR43790:SF3">
    <property type="entry name" value="D-ALLOSE IMPORT ATP-BINDING PROTEIN ALSA-RELATED"/>
    <property type="match status" value="1"/>
</dbReference>
<evidence type="ECO:0000313" key="14">
    <source>
        <dbReference type="Proteomes" id="UP000305526"/>
    </source>
</evidence>